<feature type="compositionally biased region" description="Basic and acidic residues" evidence="8">
    <location>
        <begin position="788"/>
        <end position="797"/>
    </location>
</feature>
<evidence type="ECO:0000256" key="1">
    <source>
        <dbReference type="ARBA" id="ARBA00004123"/>
    </source>
</evidence>
<evidence type="ECO:0000256" key="8">
    <source>
        <dbReference type="SAM" id="MobiDB-lite"/>
    </source>
</evidence>
<evidence type="ECO:0000259" key="10">
    <source>
        <dbReference type="Pfam" id="PF10513"/>
    </source>
</evidence>
<feature type="domain" description="Enhancer of polycomb-like N-terminal" evidence="10">
    <location>
        <begin position="7"/>
        <end position="148"/>
    </location>
</feature>
<feature type="compositionally biased region" description="Low complexity" evidence="8">
    <location>
        <begin position="346"/>
        <end position="358"/>
    </location>
</feature>
<dbReference type="InterPro" id="IPR009607">
    <property type="entry name" value="Enhancer_polycomb_C"/>
</dbReference>
<reference evidence="11" key="2">
    <citation type="submission" date="2025-08" db="UniProtKB">
        <authorList>
            <consortium name="Ensembl"/>
        </authorList>
    </citation>
    <scope>IDENTIFICATION</scope>
</reference>
<evidence type="ECO:0000256" key="2">
    <source>
        <dbReference type="ARBA" id="ARBA00008035"/>
    </source>
</evidence>
<dbReference type="GeneTree" id="ENSGT00940000155003"/>
<sequence>MSKLSFRARALDASKPLPVFRCEDLPDLHEYASINRAVPQMPTGMEKEEESEHHLQRAISAQQVYGEKRDNMVIPVPEAESNIAYYESIYPGEFKMPKQLIHIQAFSLDAEQPDYDLDSEDEVFVNKLKKKMDICPLQFEEMIDRLEKGSGQQPVSLQEAKLLLKEDDELIREVYEYWIKKRKNCRGPSLIPSVKQEKRDGSSTNDPYVAFRRRTEKMQTRKNRKNDEASYEKMLKLRRDLSRAVTILEMIKRREKSKRELLHLTLEIMEKRYNLGDYSGEIMSEVMAQRQPVKPTYTIPLIPIANSSQFKHQEAMDVKEFKVNKQDKADLIRPKRKYEKKPKVLPSSAAAAPQQASPTTLPVFNAKDLNQYDFPSSDEEPLSQVLSGSSEAEEENDPDGPFAFRRKAGCQYYAPHLDQTGNWPWTSPSDGGIGDVRYRYCLTTLTVPQRCIGFARRRVGRGGRVLLDRAHSDYDSVFRHLDLDMLSSPQHSPVNQSANTSETNTSDKSFSKDLSQILVNIKSCRWRHFRPRTPSLHDSDNDELSCRKLYRSINRTGTAQPGTQTCSTSTQSKSSSGSAHFAFTAEQYQQHQQQLALMQKQQLAQIQQQQATSNSSTTMPQGFVSKTLDSASAQFAASALVTSEQLMGFKMKEDVVLGIGVNGVLPASGVYKGLHLSSTTPTALVHTSPSTAGPALLQPASVTQTAGSHSAPGHPATAANSATTQVLIGNNIRLTVPSSVATVNSITPINARHIPRTLSAVPSSALKLAAAANCQVSKVPSSSSVDAAPRENHDSEKPALNNIADNTVAMEVT</sequence>
<dbReference type="InterPro" id="IPR024943">
    <property type="entry name" value="Enhancer_polycomb"/>
</dbReference>
<dbReference type="GO" id="GO:0006325">
    <property type="term" value="P:chromatin organization"/>
    <property type="evidence" value="ECO:0007669"/>
    <property type="project" value="UniProtKB-KW"/>
</dbReference>
<dbReference type="Ensembl" id="ENSBIXT00005053363.1">
    <property type="protein sequence ID" value="ENSBIXP00005025976.1"/>
    <property type="gene ID" value="ENSBIXG00005028386.1"/>
</dbReference>
<dbReference type="Proteomes" id="UP000429181">
    <property type="component" value="Chromosome 13"/>
</dbReference>
<dbReference type="GO" id="GO:0005634">
    <property type="term" value="C:nucleus"/>
    <property type="evidence" value="ECO:0007669"/>
    <property type="project" value="UniProtKB-SubCell"/>
</dbReference>
<evidence type="ECO:0000256" key="6">
    <source>
        <dbReference type="ARBA" id="ARBA00023242"/>
    </source>
</evidence>
<feature type="region of interest" description="Disordered" evidence="8">
    <location>
        <begin position="779"/>
        <end position="813"/>
    </location>
</feature>
<feature type="region of interest" description="Disordered" evidence="8">
    <location>
        <begin position="488"/>
        <end position="509"/>
    </location>
</feature>
<accession>A0A4W2H8E4</accession>
<evidence type="ECO:0000256" key="7">
    <source>
        <dbReference type="RuleBase" id="RU361124"/>
    </source>
</evidence>
<dbReference type="GO" id="GO:0006357">
    <property type="term" value="P:regulation of transcription by RNA polymerase II"/>
    <property type="evidence" value="ECO:0007669"/>
    <property type="project" value="InterPro"/>
</dbReference>
<keyword evidence="4 7" id="KW-0805">Transcription regulation</keyword>
<dbReference type="AlphaFoldDB" id="A0A4W2H8E4"/>
<evidence type="ECO:0000313" key="12">
    <source>
        <dbReference type="Proteomes" id="UP000429181"/>
    </source>
</evidence>
<dbReference type="Pfam" id="PF06752">
    <property type="entry name" value="E_Pc_C"/>
    <property type="match status" value="1"/>
</dbReference>
<feature type="region of interest" description="Disordered" evidence="8">
    <location>
        <begin position="332"/>
        <end position="401"/>
    </location>
</feature>
<comment type="subcellular location">
    <subcellularLocation>
        <location evidence="1 7">Nucleus</location>
    </subcellularLocation>
</comment>
<keyword evidence="3" id="KW-0156">Chromatin regulator</keyword>
<dbReference type="InterPro" id="IPR019542">
    <property type="entry name" value="Enhancer_polycomb-like_N"/>
</dbReference>
<name>A0A4W2H8E4_BOBOX</name>
<evidence type="ECO:0000256" key="4">
    <source>
        <dbReference type="ARBA" id="ARBA00023015"/>
    </source>
</evidence>
<keyword evidence="5 7" id="KW-0804">Transcription</keyword>
<protein>
    <recommendedName>
        <fullName evidence="7">Enhancer of polycomb homolog</fullName>
    </recommendedName>
</protein>
<dbReference type="PANTHER" id="PTHR14898">
    <property type="entry name" value="ENHANCER OF POLYCOMB"/>
    <property type="match status" value="1"/>
</dbReference>
<comment type="similarity">
    <text evidence="2 7">Belongs to the enhancer of polycomb family.</text>
</comment>
<dbReference type="GO" id="GO:0035267">
    <property type="term" value="C:NuA4 histone acetyltransferase complex"/>
    <property type="evidence" value="ECO:0007669"/>
    <property type="project" value="InterPro"/>
</dbReference>
<evidence type="ECO:0000256" key="5">
    <source>
        <dbReference type="ARBA" id="ARBA00023163"/>
    </source>
</evidence>
<evidence type="ECO:0000259" key="9">
    <source>
        <dbReference type="Pfam" id="PF06752"/>
    </source>
</evidence>
<gene>
    <name evidence="11" type="primary">EPC1</name>
</gene>
<keyword evidence="6 7" id="KW-0539">Nucleus</keyword>
<organism evidence="11 12">
    <name type="scientific">Bos indicus x Bos taurus</name>
    <name type="common">Hybrid cattle</name>
    <dbReference type="NCBI Taxonomy" id="30522"/>
    <lineage>
        <taxon>Eukaryota</taxon>
        <taxon>Metazoa</taxon>
        <taxon>Chordata</taxon>
        <taxon>Craniata</taxon>
        <taxon>Vertebrata</taxon>
        <taxon>Euteleostomi</taxon>
        <taxon>Mammalia</taxon>
        <taxon>Eutheria</taxon>
        <taxon>Laurasiatheria</taxon>
        <taxon>Artiodactyla</taxon>
        <taxon>Ruminantia</taxon>
        <taxon>Pecora</taxon>
        <taxon>Bovidae</taxon>
        <taxon>Bovinae</taxon>
        <taxon>Bos</taxon>
    </lineage>
</organism>
<dbReference type="Pfam" id="PF10513">
    <property type="entry name" value="EPL1"/>
    <property type="match status" value="1"/>
</dbReference>
<evidence type="ECO:0000256" key="3">
    <source>
        <dbReference type="ARBA" id="ARBA00022853"/>
    </source>
</evidence>
<feature type="domain" description="Enhancer of polycomb C-terminal" evidence="9">
    <location>
        <begin position="582"/>
        <end position="813"/>
    </location>
</feature>
<reference evidence="11 12" key="1">
    <citation type="submission" date="2018-11" db="EMBL/GenBank/DDBJ databases">
        <title>Haplotype-resolved cattle genomes.</title>
        <authorList>
            <person name="Low W.Y."/>
            <person name="Tearle R."/>
            <person name="Bickhart D.M."/>
            <person name="Rosen B.D."/>
            <person name="Koren S."/>
            <person name="Rhie A."/>
            <person name="Hiendleder S."/>
            <person name="Phillippy A.M."/>
            <person name="Smith T.P.L."/>
            <person name="Williams J.L."/>
        </authorList>
    </citation>
    <scope>NUCLEOTIDE SEQUENCE [LARGE SCALE GENOMIC DNA]</scope>
</reference>
<proteinExistence type="inferred from homology"/>
<evidence type="ECO:0000313" key="11">
    <source>
        <dbReference type="Ensembl" id="ENSBIXP00005025976.1"/>
    </source>
</evidence>